<feature type="compositionally biased region" description="Basic residues" evidence="1">
    <location>
        <begin position="51"/>
        <end position="61"/>
    </location>
</feature>
<gene>
    <name evidence="2" type="ORF">POVCU1_024570</name>
</gene>
<reference evidence="3" key="1">
    <citation type="submission" date="2016-05" db="EMBL/GenBank/DDBJ databases">
        <authorList>
            <person name="Naeem Raeece"/>
        </authorList>
    </citation>
    <scope>NUCLEOTIDE SEQUENCE [LARGE SCALE GENOMIC DNA]</scope>
</reference>
<feature type="compositionally biased region" description="Basic residues" evidence="1">
    <location>
        <begin position="88"/>
        <end position="101"/>
    </location>
</feature>
<evidence type="ECO:0000313" key="2">
    <source>
        <dbReference type="EMBL" id="SBS93046.1"/>
    </source>
</evidence>
<name>A0A1A8WNZ3_PLAOA</name>
<proteinExistence type="predicted"/>
<dbReference type="Proteomes" id="UP000078546">
    <property type="component" value="Unassembled WGS sequence"/>
</dbReference>
<evidence type="ECO:0000313" key="3">
    <source>
        <dbReference type="Proteomes" id="UP000078546"/>
    </source>
</evidence>
<sequence length="112" mass="12995">MTKRDNDAEQQRTLNEAKEAHKTKYNVRMIEQTDGTFPMHGNFLSNLFPSAKKKKKKKKKKNSEGEQIGEKSITNKKKLEFKLSKAQKSIKRQKESRRKSTGKVGEEQGKQK</sequence>
<accession>A0A1A8WNZ3</accession>
<dbReference type="EMBL" id="FLQV01000458">
    <property type="protein sequence ID" value="SBS93046.1"/>
    <property type="molecule type" value="Genomic_DNA"/>
</dbReference>
<feature type="region of interest" description="Disordered" evidence="1">
    <location>
        <begin position="1"/>
        <end position="112"/>
    </location>
</feature>
<dbReference type="AlphaFoldDB" id="A0A1A8WNZ3"/>
<evidence type="ECO:0000256" key="1">
    <source>
        <dbReference type="SAM" id="MobiDB-lite"/>
    </source>
</evidence>
<protein>
    <submittedName>
        <fullName evidence="2">Uncharacterized protein</fullName>
    </submittedName>
</protein>
<feature type="compositionally biased region" description="Basic and acidic residues" evidence="1">
    <location>
        <begin position="1"/>
        <end position="22"/>
    </location>
</feature>
<organism evidence="2 3">
    <name type="scientific">Plasmodium ovale curtisi</name>
    <dbReference type="NCBI Taxonomy" id="864141"/>
    <lineage>
        <taxon>Eukaryota</taxon>
        <taxon>Sar</taxon>
        <taxon>Alveolata</taxon>
        <taxon>Apicomplexa</taxon>
        <taxon>Aconoidasida</taxon>
        <taxon>Haemosporida</taxon>
        <taxon>Plasmodiidae</taxon>
        <taxon>Plasmodium</taxon>
        <taxon>Plasmodium (Plasmodium)</taxon>
    </lineage>
</organism>